<proteinExistence type="predicted"/>
<sequence>MKTLVLLVVLGTLAPVTSATARTPTNDAAAFRMFDLYAERTASLNTIDHLNFFGYPSSLASPPPLLVTRPTPGSGDSVALFNSFAKDAIYFEVNVGPTQSYSAYAVTPTQFATSLGTLLMGVNIYSGTGAFADFGKPLATATITYADGDTTIARLNVGTYVRDYFDSGPLTCGPSSHPLYTARPTDVRSAYIYETGGNYLDAQEFLLPKSKRSKRIASIRFDGVLLDHFCSTFVPHVYAGSRFAGFSIWPDFSIVNPSSQPVVRQSQFTNVDHGGYMFGGTPVGTRRRTNETACQVASQAMSYTYAGFAATVNGINTYLQQNQGYQSDRVAIVTFVSPTGDAIRYTATGGTKLNVGDRFLVEHGTYTNPLATYQVTVAGRNGQATRFASHSATLPSVGDPGRVYWNMKPRVADGMTSSPQLQTIDLPDSPQLADQVEGLLVQDIAVQLNVPGHFVVASGWTSSFRPDGSARGTYAIRDPFDTRNYTKLIEGKYRNTFTMARYVVPTGLVASEVGAGTGTPGLGILASGAYRVEVTDPLGRRLLRDAGTGEGIYEIPDASIEDESSEHDNGGDVDDPLTGYDVEIPTTVDGTYIVRVFANDGLSLTASGYDASGIFATADVADTTLGAIGNVYEVAYSGAGQSVTVTHTGTVGVRQVPPSTGMLRVRQSPTRGLVEFVLSSALADDAIDVYDISGRRVGVVELWAGTGMQVVPWDWRAAGCRPGVYLARLRSRGNETVRFVVLH</sequence>
<comment type="caution">
    <text evidence="3">The sequence shown here is derived from an EMBL/GenBank/DDBJ whole genome shotgun (WGS) entry which is preliminary data.</text>
</comment>
<dbReference type="AlphaFoldDB" id="A0A832I260"/>
<feature type="chain" id="PRO_5032594438" evidence="2">
    <location>
        <begin position="22"/>
        <end position="743"/>
    </location>
</feature>
<feature type="compositionally biased region" description="Acidic residues" evidence="1">
    <location>
        <begin position="559"/>
        <end position="575"/>
    </location>
</feature>
<organism evidence="3">
    <name type="scientific">Eiseniibacteriota bacterium</name>
    <dbReference type="NCBI Taxonomy" id="2212470"/>
    <lineage>
        <taxon>Bacteria</taxon>
        <taxon>Candidatus Eiseniibacteriota</taxon>
    </lineage>
</organism>
<accession>A0A832I260</accession>
<evidence type="ECO:0000256" key="2">
    <source>
        <dbReference type="SAM" id="SignalP"/>
    </source>
</evidence>
<feature type="signal peptide" evidence="2">
    <location>
        <begin position="1"/>
        <end position="21"/>
    </location>
</feature>
<evidence type="ECO:0000256" key="1">
    <source>
        <dbReference type="SAM" id="MobiDB-lite"/>
    </source>
</evidence>
<gene>
    <name evidence="3" type="ORF">ENR23_09315</name>
</gene>
<dbReference type="EMBL" id="DSQF01000018">
    <property type="protein sequence ID" value="HGZ43607.1"/>
    <property type="molecule type" value="Genomic_DNA"/>
</dbReference>
<evidence type="ECO:0000313" key="3">
    <source>
        <dbReference type="EMBL" id="HGZ43607.1"/>
    </source>
</evidence>
<protein>
    <submittedName>
        <fullName evidence="3">T9SS type A sorting domain-containing protein</fullName>
    </submittedName>
</protein>
<name>A0A832I260_UNCEI</name>
<reference evidence="3" key="1">
    <citation type="journal article" date="2020" name="mSystems">
        <title>Genome- and Community-Level Interaction Insights into Carbon Utilization and Element Cycling Functions of Hydrothermarchaeota in Hydrothermal Sediment.</title>
        <authorList>
            <person name="Zhou Z."/>
            <person name="Liu Y."/>
            <person name="Xu W."/>
            <person name="Pan J."/>
            <person name="Luo Z.H."/>
            <person name="Li M."/>
        </authorList>
    </citation>
    <scope>NUCLEOTIDE SEQUENCE [LARGE SCALE GENOMIC DNA]</scope>
    <source>
        <strain evidence="3">SpSt-381</strain>
    </source>
</reference>
<feature type="region of interest" description="Disordered" evidence="1">
    <location>
        <begin position="557"/>
        <end position="577"/>
    </location>
</feature>
<keyword evidence="2" id="KW-0732">Signal</keyword>